<dbReference type="NCBIfam" id="NF008145">
    <property type="entry name" value="PRK10896.1"/>
    <property type="match status" value="1"/>
</dbReference>
<organism evidence="2 3">
    <name type="scientific">Pseudaeromonas paramecii</name>
    <dbReference type="NCBI Taxonomy" id="2138166"/>
    <lineage>
        <taxon>Bacteria</taxon>
        <taxon>Pseudomonadati</taxon>
        <taxon>Pseudomonadota</taxon>
        <taxon>Gammaproteobacteria</taxon>
        <taxon>Aeromonadales</taxon>
        <taxon>Aeromonadaceae</taxon>
        <taxon>Pseudaeromonas</taxon>
    </lineage>
</organism>
<dbReference type="SUPFAM" id="SSF55804">
    <property type="entry name" value="Phoshotransferase/anion transport protein"/>
    <property type="match status" value="1"/>
</dbReference>
<dbReference type="InterPro" id="IPR006320">
    <property type="entry name" value="PTS_Nitro_regul"/>
</dbReference>
<gene>
    <name evidence="2" type="primary">ptsN</name>
    <name evidence="2" type="ORF">GCM10023095_16910</name>
</gene>
<dbReference type="Gene3D" id="3.40.930.10">
    <property type="entry name" value="Mannitol-specific EII, Chain A"/>
    <property type="match status" value="1"/>
</dbReference>
<dbReference type="CDD" id="cd00211">
    <property type="entry name" value="PTS_IIA_fru"/>
    <property type="match status" value="1"/>
</dbReference>
<dbReference type="NCBIfam" id="TIGR01419">
    <property type="entry name" value="nitro_reg_IIA"/>
    <property type="match status" value="1"/>
</dbReference>
<dbReference type="Pfam" id="PF00359">
    <property type="entry name" value="PTS_EIIA_2"/>
    <property type="match status" value="1"/>
</dbReference>
<dbReference type="PROSITE" id="PS00372">
    <property type="entry name" value="PTS_EIIA_TYPE_2_HIS"/>
    <property type="match status" value="1"/>
</dbReference>
<evidence type="ECO:0000313" key="3">
    <source>
        <dbReference type="Proteomes" id="UP001501321"/>
    </source>
</evidence>
<dbReference type="Proteomes" id="UP001501321">
    <property type="component" value="Unassembled WGS sequence"/>
</dbReference>
<dbReference type="PROSITE" id="PS51094">
    <property type="entry name" value="PTS_EIIA_TYPE_2"/>
    <property type="match status" value="1"/>
</dbReference>
<feature type="domain" description="PTS EIIA type-2" evidence="1">
    <location>
        <begin position="5"/>
        <end position="148"/>
    </location>
</feature>
<dbReference type="PANTHER" id="PTHR47738:SF1">
    <property type="entry name" value="NITROGEN REGULATORY PROTEIN"/>
    <property type="match status" value="1"/>
</dbReference>
<dbReference type="RefSeq" id="WP_345012014.1">
    <property type="nucleotide sequence ID" value="NZ_BAABFC010000012.1"/>
</dbReference>
<name>A0ABP8Q7J3_9GAMM</name>
<sequence length="148" mass="16002">MQLSDLLSGNCTKSAVPCSSKKRAIEIISELAAAQLGIDSQELFECLLAREKLGSTGIGGAIAIPHGRIPDELPVTGVLLTLEQPIPFDAIDNQPVDILFALLVPESQCKQHLQTLGLIAKKLSDKNLCRQLRLADNDEMLYQLITAP</sequence>
<dbReference type="EMBL" id="BAABFC010000012">
    <property type="protein sequence ID" value="GAA4498469.1"/>
    <property type="molecule type" value="Genomic_DNA"/>
</dbReference>
<protein>
    <submittedName>
        <fullName evidence="2">PTS IIA-like nitrogen regulatory protein PtsN</fullName>
    </submittedName>
</protein>
<keyword evidence="3" id="KW-1185">Reference proteome</keyword>
<proteinExistence type="predicted"/>
<evidence type="ECO:0000259" key="1">
    <source>
        <dbReference type="PROSITE" id="PS51094"/>
    </source>
</evidence>
<comment type="caution">
    <text evidence="2">The sequence shown here is derived from an EMBL/GenBank/DDBJ whole genome shotgun (WGS) entry which is preliminary data.</text>
</comment>
<evidence type="ECO:0000313" key="2">
    <source>
        <dbReference type="EMBL" id="GAA4498469.1"/>
    </source>
</evidence>
<dbReference type="PANTHER" id="PTHR47738">
    <property type="entry name" value="PTS SYSTEM FRUCTOSE-LIKE EIIA COMPONENT-RELATED"/>
    <property type="match status" value="1"/>
</dbReference>
<dbReference type="InterPro" id="IPR016152">
    <property type="entry name" value="PTrfase/Anion_transptr"/>
</dbReference>
<dbReference type="InterPro" id="IPR002178">
    <property type="entry name" value="PTS_EIIA_type-2_dom"/>
</dbReference>
<reference evidence="3" key="1">
    <citation type="journal article" date="2019" name="Int. J. Syst. Evol. Microbiol.">
        <title>The Global Catalogue of Microorganisms (GCM) 10K type strain sequencing project: providing services to taxonomists for standard genome sequencing and annotation.</title>
        <authorList>
            <consortium name="The Broad Institute Genomics Platform"/>
            <consortium name="The Broad Institute Genome Sequencing Center for Infectious Disease"/>
            <person name="Wu L."/>
            <person name="Ma J."/>
        </authorList>
    </citation>
    <scope>NUCLEOTIDE SEQUENCE [LARGE SCALE GENOMIC DNA]</scope>
    <source>
        <strain evidence="3">JCM 32226</strain>
    </source>
</reference>
<accession>A0ABP8Q7J3</accession>
<dbReference type="InterPro" id="IPR051541">
    <property type="entry name" value="PTS_SugarTrans_NitroReg"/>
</dbReference>